<keyword evidence="3" id="KW-1185">Reference proteome</keyword>
<dbReference type="Proteomes" id="UP001362999">
    <property type="component" value="Unassembled WGS sequence"/>
</dbReference>
<dbReference type="EMBL" id="JAWWNJ010000074">
    <property type="protein sequence ID" value="KAK7006908.1"/>
    <property type="molecule type" value="Genomic_DNA"/>
</dbReference>
<feature type="region of interest" description="Disordered" evidence="1">
    <location>
        <begin position="141"/>
        <end position="166"/>
    </location>
</feature>
<evidence type="ECO:0000256" key="1">
    <source>
        <dbReference type="SAM" id="MobiDB-lite"/>
    </source>
</evidence>
<evidence type="ECO:0000313" key="2">
    <source>
        <dbReference type="EMBL" id="KAK7006908.1"/>
    </source>
</evidence>
<organism evidence="2 3">
    <name type="scientific">Favolaschia claudopus</name>
    <dbReference type="NCBI Taxonomy" id="2862362"/>
    <lineage>
        <taxon>Eukaryota</taxon>
        <taxon>Fungi</taxon>
        <taxon>Dikarya</taxon>
        <taxon>Basidiomycota</taxon>
        <taxon>Agaricomycotina</taxon>
        <taxon>Agaricomycetes</taxon>
        <taxon>Agaricomycetidae</taxon>
        <taxon>Agaricales</taxon>
        <taxon>Marasmiineae</taxon>
        <taxon>Mycenaceae</taxon>
        <taxon>Favolaschia</taxon>
    </lineage>
</organism>
<sequence length="240" mass="26077">MSSGLSKVVDERGQQPLEKKHKSVSTSSSTSEFETPLAFDLHHPLTTPRCLPPWSCPSPSVYSLRLFLSPPSPTAQIFGHLNKSFHSSTWMQSDTATRLPAPTSGIAVHGAGVKGWANIPGREIYLLRCVFTVTVYPTRSSTASRSSQYPSLSDKHAGSVRGVASSSPCLPQPRRIVNDSDTVRLLDACSAPFGSCSETESAVPQIATWCHMRRTRVGELSLGWVELAEKSHWGSVSRTL</sequence>
<dbReference type="AlphaFoldDB" id="A0AAW0ACX6"/>
<name>A0AAW0ACX6_9AGAR</name>
<evidence type="ECO:0000313" key="3">
    <source>
        <dbReference type="Proteomes" id="UP001362999"/>
    </source>
</evidence>
<protein>
    <submittedName>
        <fullName evidence="2">Uncharacterized protein</fullName>
    </submittedName>
</protein>
<reference evidence="2 3" key="1">
    <citation type="journal article" date="2024" name="J Genomics">
        <title>Draft genome sequencing and assembly of Favolaschia claudopus CIRM-BRFM 2984 isolated from oak limbs.</title>
        <authorList>
            <person name="Navarro D."/>
            <person name="Drula E."/>
            <person name="Chaduli D."/>
            <person name="Cazenave R."/>
            <person name="Ahrendt S."/>
            <person name="Wang J."/>
            <person name="Lipzen A."/>
            <person name="Daum C."/>
            <person name="Barry K."/>
            <person name="Grigoriev I.V."/>
            <person name="Favel A."/>
            <person name="Rosso M.N."/>
            <person name="Martin F."/>
        </authorList>
    </citation>
    <scope>NUCLEOTIDE SEQUENCE [LARGE SCALE GENOMIC DNA]</scope>
    <source>
        <strain evidence="2 3">CIRM-BRFM 2984</strain>
    </source>
</reference>
<comment type="caution">
    <text evidence="2">The sequence shown here is derived from an EMBL/GenBank/DDBJ whole genome shotgun (WGS) entry which is preliminary data.</text>
</comment>
<feature type="compositionally biased region" description="Polar residues" evidence="1">
    <location>
        <begin position="141"/>
        <end position="151"/>
    </location>
</feature>
<proteinExistence type="predicted"/>
<accession>A0AAW0ACX6</accession>
<gene>
    <name evidence="2" type="ORF">R3P38DRAFT_3213676</name>
</gene>
<feature type="region of interest" description="Disordered" evidence="1">
    <location>
        <begin position="1"/>
        <end position="31"/>
    </location>
</feature>